<name>A0A0F8X0N2_9ZZZZ</name>
<accession>A0A0F8X0N2</accession>
<dbReference type="EMBL" id="LAZR01061883">
    <property type="protein sequence ID" value="KKK62677.1"/>
    <property type="molecule type" value="Genomic_DNA"/>
</dbReference>
<sequence length="132" mass="14743">MRIAIVLLALTFSGCQIQAMVLGFSFFRSAQKAEVVTDTGAYMSSSTMVEARGVEFMQALDDNFWNVVKQLGPRLIGSNEDVPETPTAWLERAADDPDLEFRLMQFAAHYCGTAVEQDLACRQLVEAMEVRR</sequence>
<reference evidence="1" key="1">
    <citation type="journal article" date="2015" name="Nature">
        <title>Complex archaea that bridge the gap between prokaryotes and eukaryotes.</title>
        <authorList>
            <person name="Spang A."/>
            <person name="Saw J.H."/>
            <person name="Jorgensen S.L."/>
            <person name="Zaremba-Niedzwiedzka K."/>
            <person name="Martijn J."/>
            <person name="Lind A.E."/>
            <person name="van Eijk R."/>
            <person name="Schleper C."/>
            <person name="Guy L."/>
            <person name="Ettema T.J."/>
        </authorList>
    </citation>
    <scope>NUCLEOTIDE SEQUENCE</scope>
</reference>
<dbReference type="AlphaFoldDB" id="A0A0F8X0N2"/>
<comment type="caution">
    <text evidence="1">The sequence shown here is derived from an EMBL/GenBank/DDBJ whole genome shotgun (WGS) entry which is preliminary data.</text>
</comment>
<gene>
    <name evidence="1" type="ORF">LCGC14_3001940</name>
</gene>
<protein>
    <submittedName>
        <fullName evidence="1">Uncharacterized protein</fullName>
    </submittedName>
</protein>
<dbReference type="PROSITE" id="PS51257">
    <property type="entry name" value="PROKAR_LIPOPROTEIN"/>
    <property type="match status" value="1"/>
</dbReference>
<proteinExistence type="predicted"/>
<evidence type="ECO:0000313" key="1">
    <source>
        <dbReference type="EMBL" id="KKK62677.1"/>
    </source>
</evidence>
<organism evidence="1">
    <name type="scientific">marine sediment metagenome</name>
    <dbReference type="NCBI Taxonomy" id="412755"/>
    <lineage>
        <taxon>unclassified sequences</taxon>
        <taxon>metagenomes</taxon>
        <taxon>ecological metagenomes</taxon>
    </lineage>
</organism>